<keyword evidence="1" id="KW-1003">Cell membrane</keyword>
<evidence type="ECO:0000256" key="5">
    <source>
        <dbReference type="ARBA" id="ARBA00022801"/>
    </source>
</evidence>
<evidence type="ECO:0000256" key="8">
    <source>
        <dbReference type="SAM" id="Phobius"/>
    </source>
</evidence>
<keyword evidence="2" id="KW-0673">Quorum sensing</keyword>
<dbReference type="GO" id="GO:0006508">
    <property type="term" value="P:proteolysis"/>
    <property type="evidence" value="ECO:0007669"/>
    <property type="project" value="UniProtKB-KW"/>
</dbReference>
<dbReference type="InterPro" id="IPR006741">
    <property type="entry name" value="AgrB"/>
</dbReference>
<evidence type="ECO:0000256" key="4">
    <source>
        <dbReference type="ARBA" id="ARBA00022692"/>
    </source>
</evidence>
<evidence type="ECO:0000256" key="1">
    <source>
        <dbReference type="ARBA" id="ARBA00022475"/>
    </source>
</evidence>
<feature type="transmembrane region" description="Helical" evidence="8">
    <location>
        <begin position="133"/>
        <end position="155"/>
    </location>
</feature>
<evidence type="ECO:0000256" key="6">
    <source>
        <dbReference type="ARBA" id="ARBA00022989"/>
    </source>
</evidence>
<comment type="caution">
    <text evidence="9">The sequence shown here is derived from an EMBL/GenBank/DDBJ whole genome shotgun (WGS) entry which is preliminary data.</text>
</comment>
<proteinExistence type="predicted"/>
<keyword evidence="7 8" id="KW-0472">Membrane</keyword>
<dbReference type="Pfam" id="PF04647">
    <property type="entry name" value="AgrB"/>
    <property type="match status" value="1"/>
</dbReference>
<organism evidence="9 10">
    <name type="scientific">Thermincola ferriacetica</name>
    <dbReference type="NCBI Taxonomy" id="281456"/>
    <lineage>
        <taxon>Bacteria</taxon>
        <taxon>Bacillati</taxon>
        <taxon>Bacillota</taxon>
        <taxon>Clostridia</taxon>
        <taxon>Eubacteriales</taxon>
        <taxon>Thermincolaceae</taxon>
        <taxon>Thermincola</taxon>
    </lineage>
</organism>
<keyword evidence="4 8" id="KW-0812">Transmembrane</keyword>
<feature type="transmembrane region" description="Helical" evidence="8">
    <location>
        <begin position="12"/>
        <end position="31"/>
    </location>
</feature>
<keyword evidence="3" id="KW-0645">Protease</keyword>
<keyword evidence="6 8" id="KW-1133">Transmembrane helix</keyword>
<evidence type="ECO:0000256" key="7">
    <source>
        <dbReference type="ARBA" id="ARBA00023136"/>
    </source>
</evidence>
<dbReference type="AlphaFoldDB" id="A0A0L6W0F3"/>
<sequence length="191" mass="20719">MGLSNEQAEIVTYGFAVFVSNLAGIVLIVIISWLLGVVQLALVAAFTAAGLRVLSGGAHSASIRNCSLLGAIVSPTIAIFSRLAHIYFSSPLLSALVTAVWLLGLWAVYKYAPADTPNKPITEEKMKKRLRRLSRMYLVAWFILWGGSACGIVNLFKSDVILAGTLGLMWQIFSLTPCGYRLVAMVDRMLP</sequence>
<feature type="transmembrane region" description="Helical" evidence="8">
    <location>
        <begin position="93"/>
        <end position="112"/>
    </location>
</feature>
<evidence type="ECO:0000313" key="10">
    <source>
        <dbReference type="Proteomes" id="UP000037175"/>
    </source>
</evidence>
<feature type="transmembrane region" description="Helical" evidence="8">
    <location>
        <begin position="161"/>
        <end position="183"/>
    </location>
</feature>
<dbReference type="Proteomes" id="UP000037175">
    <property type="component" value="Unassembled WGS sequence"/>
</dbReference>
<gene>
    <name evidence="9" type="ORF">Tfer_2308</name>
</gene>
<dbReference type="EMBL" id="LGTE01000017">
    <property type="protein sequence ID" value="KNZ69062.1"/>
    <property type="molecule type" value="Genomic_DNA"/>
</dbReference>
<evidence type="ECO:0000256" key="2">
    <source>
        <dbReference type="ARBA" id="ARBA00022654"/>
    </source>
</evidence>
<dbReference type="GO" id="GO:0008233">
    <property type="term" value="F:peptidase activity"/>
    <property type="evidence" value="ECO:0007669"/>
    <property type="project" value="UniProtKB-KW"/>
</dbReference>
<reference evidence="10" key="1">
    <citation type="submission" date="2015-07" db="EMBL/GenBank/DDBJ databases">
        <title>Complete Genome of Thermincola ferriacetica strain Z-0001T.</title>
        <authorList>
            <person name="Lusk B."/>
            <person name="Badalamenti J.P."/>
            <person name="Parameswaran P."/>
            <person name="Bond D.R."/>
            <person name="Torres C.I."/>
        </authorList>
    </citation>
    <scope>NUCLEOTIDE SEQUENCE [LARGE SCALE GENOMIC DNA]</scope>
    <source>
        <strain evidence="10">Z-0001</strain>
    </source>
</reference>
<evidence type="ECO:0000256" key="3">
    <source>
        <dbReference type="ARBA" id="ARBA00022670"/>
    </source>
</evidence>
<keyword evidence="10" id="KW-1185">Reference proteome</keyword>
<dbReference type="GO" id="GO:0009372">
    <property type="term" value="P:quorum sensing"/>
    <property type="evidence" value="ECO:0007669"/>
    <property type="project" value="UniProtKB-KW"/>
</dbReference>
<accession>A0A0L6W0F3</accession>
<name>A0A0L6W0F3_9FIRM</name>
<dbReference type="SMART" id="SM00793">
    <property type="entry name" value="AgrB"/>
    <property type="match status" value="1"/>
</dbReference>
<protein>
    <submittedName>
        <fullName evidence="9">Accessory gene regulator B</fullName>
    </submittedName>
</protein>
<dbReference type="GO" id="GO:0016020">
    <property type="term" value="C:membrane"/>
    <property type="evidence" value="ECO:0007669"/>
    <property type="project" value="InterPro"/>
</dbReference>
<evidence type="ECO:0000313" key="9">
    <source>
        <dbReference type="EMBL" id="KNZ69062.1"/>
    </source>
</evidence>
<keyword evidence="5" id="KW-0378">Hydrolase</keyword>